<organism evidence="2 3">
    <name type="scientific">Pseudomethylobacillus aquaticus</name>
    <dbReference type="NCBI Taxonomy" id="2676064"/>
    <lineage>
        <taxon>Bacteria</taxon>
        <taxon>Pseudomonadati</taxon>
        <taxon>Pseudomonadota</taxon>
        <taxon>Betaproteobacteria</taxon>
        <taxon>Nitrosomonadales</taxon>
        <taxon>Methylophilaceae</taxon>
        <taxon>Pseudomethylobacillus</taxon>
    </lineage>
</organism>
<comment type="caution">
    <text evidence="2">The sequence shown here is derived from an EMBL/GenBank/DDBJ whole genome shotgun (WGS) entry which is preliminary data.</text>
</comment>
<accession>A0A3N0V479</accession>
<evidence type="ECO:0000256" key="1">
    <source>
        <dbReference type="SAM" id="Phobius"/>
    </source>
</evidence>
<name>A0A3N0V479_9PROT</name>
<proteinExistence type="predicted"/>
<feature type="transmembrane region" description="Helical" evidence="1">
    <location>
        <begin position="63"/>
        <end position="85"/>
    </location>
</feature>
<feature type="transmembrane region" description="Helical" evidence="1">
    <location>
        <begin position="6"/>
        <end position="27"/>
    </location>
</feature>
<dbReference type="GO" id="GO:0016020">
    <property type="term" value="C:membrane"/>
    <property type="evidence" value="ECO:0007669"/>
    <property type="project" value="InterPro"/>
</dbReference>
<dbReference type="Pfam" id="PF02325">
    <property type="entry name" value="CCB3_YggT"/>
    <property type="match status" value="2"/>
</dbReference>
<keyword evidence="1" id="KW-0472">Membrane</keyword>
<dbReference type="Proteomes" id="UP000275137">
    <property type="component" value="Unassembled WGS sequence"/>
</dbReference>
<sequence>MLQNALIFLLHTLFGLFTLAVLLRFYLQLTNAPFRHPASQAIVSLTNFAVRPLRRFVPSWRGLDLSTLLLAFVAQLLLQLCLLWLRDFPLLVAGSGAWIALLGLCVLSLTKLSIYIFLYAVFVQAILSWLSPHNPMATLLDALTRPVLQPLRKHLPLAGGIDISPLVVFIIAELLLITLVTPLEQQLRVLL</sequence>
<keyword evidence="1" id="KW-1133">Transmembrane helix</keyword>
<feature type="transmembrane region" description="Helical" evidence="1">
    <location>
        <begin position="163"/>
        <end position="183"/>
    </location>
</feature>
<keyword evidence="1" id="KW-0812">Transmembrane</keyword>
<reference evidence="2 3" key="1">
    <citation type="submission" date="2018-10" db="EMBL/GenBank/DDBJ databases">
        <authorList>
            <person name="Chen W.-M."/>
        </authorList>
    </citation>
    <scope>NUCLEOTIDE SEQUENCE [LARGE SCALE GENOMIC DNA]</scope>
    <source>
        <strain evidence="2 3">H-5</strain>
    </source>
</reference>
<dbReference type="EMBL" id="RJVP01000002">
    <property type="protein sequence ID" value="ROH87351.1"/>
    <property type="molecule type" value="Genomic_DNA"/>
</dbReference>
<dbReference type="InterPro" id="IPR003425">
    <property type="entry name" value="CCB3/YggT"/>
</dbReference>
<evidence type="ECO:0000313" key="2">
    <source>
        <dbReference type="EMBL" id="ROH87351.1"/>
    </source>
</evidence>
<keyword evidence="3" id="KW-1185">Reference proteome</keyword>
<feature type="transmembrane region" description="Helical" evidence="1">
    <location>
        <begin position="114"/>
        <end position="131"/>
    </location>
</feature>
<gene>
    <name evidence="2" type="ORF">ED236_06280</name>
</gene>
<dbReference type="AlphaFoldDB" id="A0A3N0V479"/>
<feature type="transmembrane region" description="Helical" evidence="1">
    <location>
        <begin position="91"/>
        <end position="109"/>
    </location>
</feature>
<protein>
    <submittedName>
        <fullName evidence="2">YggT family protein</fullName>
    </submittedName>
</protein>
<evidence type="ECO:0000313" key="3">
    <source>
        <dbReference type="Proteomes" id="UP000275137"/>
    </source>
</evidence>